<comment type="caution">
    <text evidence="8">The sequence shown here is derived from an EMBL/GenBank/DDBJ whole genome shotgun (WGS) entry which is preliminary data.</text>
</comment>
<gene>
    <name evidence="8" type="ORF">GCM10009788_37160</name>
</gene>
<dbReference type="InterPro" id="IPR003369">
    <property type="entry name" value="TatA/B/E"/>
</dbReference>
<keyword evidence="7" id="KW-0472">Membrane</keyword>
<evidence type="ECO:0000256" key="1">
    <source>
        <dbReference type="ARBA" id="ARBA00004167"/>
    </source>
</evidence>
<protein>
    <submittedName>
        <fullName evidence="8">Twin-arginine translocase TatA/TatE family subunit</fullName>
    </submittedName>
</protein>
<evidence type="ECO:0000256" key="7">
    <source>
        <dbReference type="ARBA" id="ARBA00023136"/>
    </source>
</evidence>
<evidence type="ECO:0000256" key="6">
    <source>
        <dbReference type="ARBA" id="ARBA00023010"/>
    </source>
</evidence>
<evidence type="ECO:0000313" key="9">
    <source>
        <dbReference type="Proteomes" id="UP001500842"/>
    </source>
</evidence>
<comment type="subcellular location">
    <subcellularLocation>
        <location evidence="1">Membrane</location>
        <topology evidence="1">Single-pass membrane protein</topology>
    </subcellularLocation>
</comment>
<dbReference type="Pfam" id="PF02416">
    <property type="entry name" value="TatA_B_E"/>
    <property type="match status" value="1"/>
</dbReference>
<evidence type="ECO:0000256" key="2">
    <source>
        <dbReference type="ARBA" id="ARBA00022448"/>
    </source>
</evidence>
<keyword evidence="2" id="KW-0813">Transport</keyword>
<keyword evidence="5" id="KW-1133">Transmembrane helix</keyword>
<reference evidence="8 9" key="1">
    <citation type="journal article" date="2019" name="Int. J. Syst. Evol. Microbiol.">
        <title>The Global Catalogue of Microorganisms (GCM) 10K type strain sequencing project: providing services to taxonomists for standard genome sequencing and annotation.</title>
        <authorList>
            <consortium name="The Broad Institute Genomics Platform"/>
            <consortium name="The Broad Institute Genome Sequencing Center for Infectious Disease"/>
            <person name="Wu L."/>
            <person name="Ma J."/>
        </authorList>
    </citation>
    <scope>NUCLEOTIDE SEQUENCE [LARGE SCALE GENOMIC DNA]</scope>
    <source>
        <strain evidence="8 9">JCM 14942</strain>
    </source>
</reference>
<sequence>MFGLTFEKLLLVAVVAGLLVGPHRLPVYAQRLADLVRTLRGLLADARTQAEREMGVSLQGTDWESLDPRRYDPRRIVRDALDEPADLLEPTEAPSAELLEEAQRVRPGQRYLVTGSAAHPRRVLIASLPEDDPRRRAAEVD</sequence>
<organism evidence="8 9">
    <name type="scientific">Nocardioides humi</name>
    <dbReference type="NCBI Taxonomy" id="449461"/>
    <lineage>
        <taxon>Bacteria</taxon>
        <taxon>Bacillati</taxon>
        <taxon>Actinomycetota</taxon>
        <taxon>Actinomycetes</taxon>
        <taxon>Propionibacteriales</taxon>
        <taxon>Nocardioidaceae</taxon>
        <taxon>Nocardioides</taxon>
    </lineage>
</organism>
<accession>A0ABN2B0I4</accession>
<keyword evidence="6" id="KW-0811">Translocation</keyword>
<name>A0ABN2B0I4_9ACTN</name>
<keyword evidence="3" id="KW-0812">Transmembrane</keyword>
<dbReference type="RefSeq" id="WP_141004200.1">
    <property type="nucleotide sequence ID" value="NZ_BAAAOR010000026.1"/>
</dbReference>
<evidence type="ECO:0000256" key="4">
    <source>
        <dbReference type="ARBA" id="ARBA00022927"/>
    </source>
</evidence>
<dbReference type="EMBL" id="BAAAOR010000026">
    <property type="protein sequence ID" value="GAA1530319.1"/>
    <property type="molecule type" value="Genomic_DNA"/>
</dbReference>
<dbReference type="Proteomes" id="UP001500842">
    <property type="component" value="Unassembled WGS sequence"/>
</dbReference>
<keyword evidence="9" id="KW-1185">Reference proteome</keyword>
<evidence type="ECO:0000256" key="3">
    <source>
        <dbReference type="ARBA" id="ARBA00022692"/>
    </source>
</evidence>
<keyword evidence="4" id="KW-0653">Protein transport</keyword>
<evidence type="ECO:0000256" key="5">
    <source>
        <dbReference type="ARBA" id="ARBA00022989"/>
    </source>
</evidence>
<dbReference type="PRINTS" id="PR01506">
    <property type="entry name" value="TATBPROTEIN"/>
</dbReference>
<proteinExistence type="predicted"/>
<evidence type="ECO:0000313" key="8">
    <source>
        <dbReference type="EMBL" id="GAA1530319.1"/>
    </source>
</evidence>